<evidence type="ECO:0000313" key="1">
    <source>
        <dbReference type="EMBL" id="KAK6726200.1"/>
    </source>
</evidence>
<evidence type="ECO:0000313" key="2">
    <source>
        <dbReference type="Proteomes" id="UP001303046"/>
    </source>
</evidence>
<protein>
    <submittedName>
        <fullName evidence="1">Uncharacterized protein</fullName>
    </submittedName>
</protein>
<accession>A0ABR1BLK0</accession>
<organism evidence="1 2">
    <name type="scientific">Necator americanus</name>
    <name type="common">Human hookworm</name>
    <dbReference type="NCBI Taxonomy" id="51031"/>
    <lineage>
        <taxon>Eukaryota</taxon>
        <taxon>Metazoa</taxon>
        <taxon>Ecdysozoa</taxon>
        <taxon>Nematoda</taxon>
        <taxon>Chromadorea</taxon>
        <taxon>Rhabditida</taxon>
        <taxon>Rhabditina</taxon>
        <taxon>Rhabditomorpha</taxon>
        <taxon>Strongyloidea</taxon>
        <taxon>Ancylostomatidae</taxon>
        <taxon>Bunostominae</taxon>
        <taxon>Necator</taxon>
    </lineage>
</organism>
<dbReference type="EMBL" id="JAVFWL010000001">
    <property type="protein sequence ID" value="KAK6726200.1"/>
    <property type="molecule type" value="Genomic_DNA"/>
</dbReference>
<dbReference type="KEGG" id="nai:NECAME_07484"/>
<proteinExistence type="predicted"/>
<dbReference type="CTD" id="25347514"/>
<dbReference type="Proteomes" id="UP001303046">
    <property type="component" value="Unassembled WGS sequence"/>
</dbReference>
<sequence length="103" mass="11710">MGNDSDANKEKEKDSKGKRKVTIATKDSYTRVTTISNTTDKPNTQTKPTMEDIPQSPIQNPQVHNIHTTVDNKIVDGKYVRTETQVEEARKEDMKQHVEAIKQ</sequence>
<reference evidence="1 2" key="1">
    <citation type="submission" date="2023-08" db="EMBL/GenBank/DDBJ databases">
        <title>A Necator americanus chromosomal reference genome.</title>
        <authorList>
            <person name="Ilik V."/>
            <person name="Petrzelkova K.J."/>
            <person name="Pardy F."/>
            <person name="Fuh T."/>
            <person name="Niatou-Singa F.S."/>
            <person name="Gouil Q."/>
            <person name="Baker L."/>
            <person name="Ritchie M.E."/>
            <person name="Jex A.R."/>
            <person name="Gazzola D."/>
            <person name="Li H."/>
            <person name="Toshio Fujiwara R."/>
            <person name="Zhan B."/>
            <person name="Aroian R.V."/>
            <person name="Pafco B."/>
            <person name="Schwarz E.M."/>
        </authorList>
    </citation>
    <scope>NUCLEOTIDE SEQUENCE [LARGE SCALE GENOMIC DNA]</scope>
    <source>
        <strain evidence="1 2">Aroian</strain>
        <tissue evidence="1">Whole animal</tissue>
    </source>
</reference>
<name>A0ABR1BLK0_NECAM</name>
<keyword evidence="2" id="KW-1185">Reference proteome</keyword>
<gene>
    <name evidence="1" type="primary">Necator_chrI.g612</name>
    <name evidence="1" type="ORF">RB195_004490</name>
</gene>
<comment type="caution">
    <text evidence="1">The sequence shown here is derived from an EMBL/GenBank/DDBJ whole genome shotgun (WGS) entry which is preliminary data.</text>
</comment>